<dbReference type="InterPro" id="IPR015517">
    <property type="entry name" value="dCMP_deaminase-rel"/>
</dbReference>
<name>A0A3B4AT12_9GOBI</name>
<keyword evidence="6" id="KW-0472">Membrane</keyword>
<evidence type="ECO:0000256" key="6">
    <source>
        <dbReference type="SAM" id="Phobius"/>
    </source>
</evidence>
<dbReference type="STRING" id="409849.ENSPMGP00000020268"/>
<accession>A0A3B4AT12</accession>
<dbReference type="Pfam" id="PF00383">
    <property type="entry name" value="dCMP_cyt_deam_1"/>
    <property type="match status" value="1"/>
</dbReference>
<dbReference type="GO" id="GO:0009165">
    <property type="term" value="P:nucleotide biosynthetic process"/>
    <property type="evidence" value="ECO:0007669"/>
    <property type="project" value="UniProtKB-KW"/>
</dbReference>
<evidence type="ECO:0000256" key="3">
    <source>
        <dbReference type="ARBA" id="ARBA00022801"/>
    </source>
</evidence>
<dbReference type="InterPro" id="IPR016193">
    <property type="entry name" value="Cytidine_deaminase-like"/>
</dbReference>
<dbReference type="Ensembl" id="ENSPMGT00000021594.1">
    <property type="protein sequence ID" value="ENSPMGP00000020268.1"/>
    <property type="gene ID" value="ENSPMGG00000016410.1"/>
</dbReference>
<reference evidence="8" key="2">
    <citation type="submission" date="2025-09" db="UniProtKB">
        <authorList>
            <consortium name="Ensembl"/>
        </authorList>
    </citation>
    <scope>IDENTIFICATION</scope>
</reference>
<evidence type="ECO:0000256" key="4">
    <source>
        <dbReference type="ARBA" id="ARBA00038938"/>
    </source>
</evidence>
<dbReference type="PROSITE" id="PS51747">
    <property type="entry name" value="CYT_DCMP_DEAMINASES_2"/>
    <property type="match status" value="1"/>
</dbReference>
<dbReference type="Gene3D" id="3.40.140.10">
    <property type="entry name" value="Cytidine Deaminase, domain 2"/>
    <property type="match status" value="1"/>
</dbReference>
<proteinExistence type="predicted"/>
<dbReference type="PANTHER" id="PTHR11086">
    <property type="entry name" value="DEOXYCYTIDYLATE DEAMINASE-RELATED"/>
    <property type="match status" value="1"/>
</dbReference>
<evidence type="ECO:0000313" key="8">
    <source>
        <dbReference type="Ensembl" id="ENSPMGP00000020268.1"/>
    </source>
</evidence>
<keyword evidence="6" id="KW-0812">Transmembrane</keyword>
<dbReference type="GO" id="GO:0005737">
    <property type="term" value="C:cytoplasm"/>
    <property type="evidence" value="ECO:0007669"/>
    <property type="project" value="TreeGrafter"/>
</dbReference>
<keyword evidence="3" id="KW-0378">Hydrolase</keyword>
<feature type="transmembrane region" description="Helical" evidence="6">
    <location>
        <begin position="22"/>
        <end position="42"/>
    </location>
</feature>
<dbReference type="CDD" id="cd01286">
    <property type="entry name" value="deoxycytidylate_deaminase"/>
    <property type="match status" value="1"/>
</dbReference>
<dbReference type="AlphaFoldDB" id="A0A3B4AT12"/>
<protein>
    <recommendedName>
        <fullName evidence="5">dCMP deaminase</fullName>
        <ecNumber evidence="4">3.5.4.12</ecNumber>
    </recommendedName>
    <alternativeName>
        <fullName evidence="5">dCMP deaminase</fullName>
    </alternativeName>
</protein>
<dbReference type="InterPro" id="IPR002125">
    <property type="entry name" value="CMP_dCMP_dom"/>
</dbReference>
<evidence type="ECO:0000256" key="2">
    <source>
        <dbReference type="ARBA" id="ARBA00022727"/>
    </source>
</evidence>
<feature type="domain" description="CMP/dCMP-type deaminase" evidence="7">
    <location>
        <begin position="30"/>
        <end position="153"/>
    </location>
</feature>
<evidence type="ECO:0000256" key="1">
    <source>
        <dbReference type="ARBA" id="ARBA00001947"/>
    </source>
</evidence>
<reference evidence="8" key="1">
    <citation type="submission" date="2025-08" db="UniProtKB">
        <authorList>
            <consortium name="Ensembl"/>
        </authorList>
    </citation>
    <scope>IDENTIFICATION</scope>
</reference>
<dbReference type="InterPro" id="IPR035105">
    <property type="entry name" value="Deoxycytidylate_deaminase_dom"/>
</dbReference>
<keyword evidence="2" id="KW-0545">Nucleotide biosynthesis</keyword>
<dbReference type="SUPFAM" id="SSF53927">
    <property type="entry name" value="Cytidine deaminase-like"/>
    <property type="match status" value="1"/>
</dbReference>
<evidence type="ECO:0000313" key="9">
    <source>
        <dbReference type="Proteomes" id="UP000261520"/>
    </source>
</evidence>
<keyword evidence="6" id="KW-1133">Transmembrane helix</keyword>
<evidence type="ECO:0000256" key="5">
    <source>
        <dbReference type="ARBA" id="ARBA00041763"/>
    </source>
</evidence>
<dbReference type="EC" id="3.5.4.12" evidence="4"/>
<organism evidence="8 9">
    <name type="scientific">Periophthalmus magnuspinnatus</name>
    <dbReference type="NCBI Taxonomy" id="409849"/>
    <lineage>
        <taxon>Eukaryota</taxon>
        <taxon>Metazoa</taxon>
        <taxon>Chordata</taxon>
        <taxon>Craniata</taxon>
        <taxon>Vertebrata</taxon>
        <taxon>Euteleostomi</taxon>
        <taxon>Actinopterygii</taxon>
        <taxon>Neopterygii</taxon>
        <taxon>Teleostei</taxon>
        <taxon>Neoteleostei</taxon>
        <taxon>Acanthomorphata</taxon>
        <taxon>Gobiaria</taxon>
        <taxon>Gobiiformes</taxon>
        <taxon>Gobioidei</taxon>
        <taxon>Gobiidae</taxon>
        <taxon>Oxudercinae</taxon>
        <taxon>Periophthalmus</taxon>
    </lineage>
</organism>
<dbReference type="GO" id="GO:0004132">
    <property type="term" value="F:dCMP deaminase activity"/>
    <property type="evidence" value="ECO:0007669"/>
    <property type="project" value="UniProtKB-EC"/>
</dbReference>
<evidence type="ECO:0000259" key="7">
    <source>
        <dbReference type="PROSITE" id="PS51747"/>
    </source>
</evidence>
<sequence>MVVCIVVCIYTYTYTYTHTHTLIIIIILFCSMKHFMAVAVLTSMKSRDPRTQVGACIVKGDKVIGAGHNQMPNDHTEKYTWSRDKSMDNKYLYVCHAELNAILSSTDAKDCTIYVTLFPCSDCAKLLIQAGIKRVIYLSDKYAEEEDTKLSKEILRAKGIVFDGVDRSLLSLKQNSDRANGAVNVKIKHPISLAHPLFIFMGSLTLEVKSAFDPPSMLQCIRNSGRPQ</sequence>
<dbReference type="PANTHER" id="PTHR11086:SF18">
    <property type="entry name" value="DEOXYCYTIDYLATE DEAMINASE"/>
    <property type="match status" value="1"/>
</dbReference>
<comment type="cofactor">
    <cofactor evidence="1">
        <name>Zn(2+)</name>
        <dbReference type="ChEBI" id="CHEBI:29105"/>
    </cofactor>
</comment>
<dbReference type="Proteomes" id="UP000261520">
    <property type="component" value="Unplaced"/>
</dbReference>
<keyword evidence="9" id="KW-1185">Reference proteome</keyword>